<name>A0A1B8AJE1_FUSPO</name>
<reference evidence="2 3" key="1">
    <citation type="submission" date="2016-06" db="EMBL/GenBank/DDBJ databases">
        <title>Living apart together: crosstalk between the core and supernumerary genomes in a fungal plant pathogen.</title>
        <authorList>
            <person name="Vanheule A."/>
            <person name="Audenaert K."/>
            <person name="Warris S."/>
            <person name="Van De Geest H."/>
            <person name="Schijlen E."/>
            <person name="Hofte M."/>
            <person name="De Saeger S."/>
            <person name="Haesaert G."/>
            <person name="Waalwijk C."/>
            <person name="Van Der Lee T."/>
        </authorList>
    </citation>
    <scope>NUCLEOTIDE SEQUENCE [LARGE SCALE GENOMIC DNA]</scope>
    <source>
        <strain evidence="2 3">2516</strain>
    </source>
</reference>
<comment type="caution">
    <text evidence="2">The sequence shown here is derived from an EMBL/GenBank/DDBJ whole genome shotgun (WGS) entry which is preliminary data.</text>
</comment>
<dbReference type="AlphaFoldDB" id="A0A1B8AJE1"/>
<proteinExistence type="predicted"/>
<accession>A0A1B8AJE1</accession>
<gene>
    <name evidence="2" type="ORF">FPOA_06927</name>
</gene>
<evidence type="ECO:0000313" key="2">
    <source>
        <dbReference type="EMBL" id="OBS20570.1"/>
    </source>
</evidence>
<feature type="compositionally biased region" description="Polar residues" evidence="1">
    <location>
        <begin position="61"/>
        <end position="73"/>
    </location>
</feature>
<sequence>MSSPSIDFEQRKPLQGFTPSVSQLSTTSSYSKEALLASGRSRETAIYIPSDDESGDDAENDASQLDSAQTCATRASTPSYLDLTTTEHDTTDLDDAVISADTTLELSSTQAEVALAWPNEPRVSHLVNPEPTQQSSVQMDHSWRGNTSACYNGNFIPPPISRKSQPYSVAADGKQLQPKSVIQQSDMMVDAPSSHVVCHNSQGHWDSLLTGAHSPQAVSPVKVVQVSLKENEIAAGNSYNNTIRAALTLSPAGSSDKPCQGRALQMHKVGQCKDSDAGNEGPGSKDSLDRPESLHHIESSSSLLHIEDPELEYYGLDDFRRGRKRRKVLNSPLCAVRNTANNSGSPCQTLSTQLPSEFRTSKHDSSILEAAELLVSFSAHR</sequence>
<dbReference type="Proteomes" id="UP000091967">
    <property type="component" value="Unassembled WGS sequence"/>
</dbReference>
<evidence type="ECO:0000256" key="1">
    <source>
        <dbReference type="SAM" id="MobiDB-lite"/>
    </source>
</evidence>
<keyword evidence="3" id="KW-1185">Reference proteome</keyword>
<dbReference type="EMBL" id="LYXU01000003">
    <property type="protein sequence ID" value="OBS20570.1"/>
    <property type="molecule type" value="Genomic_DNA"/>
</dbReference>
<feature type="region of interest" description="Disordered" evidence="1">
    <location>
        <begin position="1"/>
        <end position="23"/>
    </location>
</feature>
<feature type="compositionally biased region" description="Acidic residues" evidence="1">
    <location>
        <begin position="50"/>
        <end position="60"/>
    </location>
</feature>
<evidence type="ECO:0000313" key="3">
    <source>
        <dbReference type="Proteomes" id="UP000091967"/>
    </source>
</evidence>
<protein>
    <submittedName>
        <fullName evidence="2">Uncharacterized protein</fullName>
    </submittedName>
</protein>
<organism evidence="2 3">
    <name type="scientific">Fusarium poae</name>
    <dbReference type="NCBI Taxonomy" id="36050"/>
    <lineage>
        <taxon>Eukaryota</taxon>
        <taxon>Fungi</taxon>
        <taxon>Dikarya</taxon>
        <taxon>Ascomycota</taxon>
        <taxon>Pezizomycotina</taxon>
        <taxon>Sordariomycetes</taxon>
        <taxon>Hypocreomycetidae</taxon>
        <taxon>Hypocreales</taxon>
        <taxon>Nectriaceae</taxon>
        <taxon>Fusarium</taxon>
    </lineage>
</organism>
<feature type="region of interest" description="Disordered" evidence="1">
    <location>
        <begin position="267"/>
        <end position="293"/>
    </location>
</feature>
<feature type="region of interest" description="Disordered" evidence="1">
    <location>
        <begin position="45"/>
        <end position="73"/>
    </location>
</feature>